<gene>
    <name evidence="2" type="ORF">ACFPUZ_09770</name>
</gene>
<keyword evidence="3" id="KW-1185">Reference proteome</keyword>
<proteinExistence type="predicted"/>
<keyword evidence="1" id="KW-0812">Transmembrane</keyword>
<name>A0ABW1QF34_9CORY</name>
<evidence type="ECO:0000313" key="3">
    <source>
        <dbReference type="Proteomes" id="UP001596244"/>
    </source>
</evidence>
<accession>A0ABW1QF34</accession>
<feature type="transmembrane region" description="Helical" evidence="1">
    <location>
        <begin position="47"/>
        <end position="69"/>
    </location>
</feature>
<keyword evidence="1" id="KW-0472">Membrane</keyword>
<organism evidence="2 3">
    <name type="scientific">Corynebacterium nasicanis</name>
    <dbReference type="NCBI Taxonomy" id="1448267"/>
    <lineage>
        <taxon>Bacteria</taxon>
        <taxon>Bacillati</taxon>
        <taxon>Actinomycetota</taxon>
        <taxon>Actinomycetes</taxon>
        <taxon>Mycobacteriales</taxon>
        <taxon>Corynebacteriaceae</taxon>
        <taxon>Corynebacterium</taxon>
    </lineage>
</organism>
<evidence type="ECO:0000256" key="1">
    <source>
        <dbReference type="SAM" id="Phobius"/>
    </source>
</evidence>
<reference evidence="3" key="1">
    <citation type="journal article" date="2019" name="Int. J. Syst. Evol. Microbiol.">
        <title>The Global Catalogue of Microorganisms (GCM) 10K type strain sequencing project: providing services to taxonomists for standard genome sequencing and annotation.</title>
        <authorList>
            <consortium name="The Broad Institute Genomics Platform"/>
            <consortium name="The Broad Institute Genome Sequencing Center for Infectious Disease"/>
            <person name="Wu L."/>
            <person name="Ma J."/>
        </authorList>
    </citation>
    <scope>NUCLEOTIDE SEQUENCE [LARGE SCALE GENOMIC DNA]</scope>
    <source>
        <strain evidence="3">CCUG 51943</strain>
    </source>
</reference>
<sequence>MNTSRFGRARFGGGPVTLLLTTLLLGLVLAALIGALGTVINSQDSTWLVASVFALTSLPVTLALTWVLLVDRSTLTGALDNPEDSVESHWLNRAARGAFFDIMTVAGLGIIAFLLAESLGWSLNGSGTLLLLLLLGWFDFGLRYWVQQRGLGDG</sequence>
<keyword evidence="1" id="KW-1133">Transmembrane helix</keyword>
<comment type="caution">
    <text evidence="2">The sequence shown here is derived from an EMBL/GenBank/DDBJ whole genome shotgun (WGS) entry which is preliminary data.</text>
</comment>
<dbReference type="Proteomes" id="UP001596244">
    <property type="component" value="Unassembled WGS sequence"/>
</dbReference>
<protein>
    <submittedName>
        <fullName evidence="2">Uncharacterized protein</fullName>
    </submittedName>
</protein>
<feature type="transmembrane region" description="Helical" evidence="1">
    <location>
        <begin position="98"/>
        <end position="116"/>
    </location>
</feature>
<evidence type="ECO:0000313" key="2">
    <source>
        <dbReference type="EMBL" id="MFC6147093.1"/>
    </source>
</evidence>
<dbReference type="EMBL" id="JBHSQE010000009">
    <property type="protein sequence ID" value="MFC6147093.1"/>
    <property type="molecule type" value="Genomic_DNA"/>
</dbReference>
<feature type="transmembrane region" description="Helical" evidence="1">
    <location>
        <begin position="128"/>
        <end position="146"/>
    </location>
</feature>
<dbReference type="RefSeq" id="WP_377001728.1">
    <property type="nucleotide sequence ID" value="NZ_JBHSQE010000009.1"/>
</dbReference>